<evidence type="ECO:0000256" key="2">
    <source>
        <dbReference type="ARBA" id="ARBA00022705"/>
    </source>
</evidence>
<evidence type="ECO:0000313" key="5">
    <source>
        <dbReference type="Proteomes" id="UP000013190"/>
    </source>
</evidence>
<reference evidence="5" key="1">
    <citation type="submission" date="2013-02" db="EMBL/GenBank/DDBJ databases">
        <title>The Genome Sequence of Acinetobacter sp. NIPH 236.</title>
        <authorList>
            <consortium name="The Broad Institute Genome Sequencing Platform"/>
            <consortium name="The Broad Institute Genome Sequencing Center for Infectious Disease"/>
            <person name="Cerqueira G."/>
            <person name="Feldgarden M."/>
            <person name="Courvalin P."/>
            <person name="Perichon B."/>
            <person name="Grillot-Courvalin C."/>
            <person name="Clermont D."/>
            <person name="Rocha E."/>
            <person name="Yoon E.-J."/>
            <person name="Nemec A."/>
            <person name="Walker B."/>
            <person name="Young S.K."/>
            <person name="Zeng Q."/>
            <person name="Gargeya S."/>
            <person name="Fitzgerald M."/>
            <person name="Haas B."/>
            <person name="Abouelleil A."/>
            <person name="Alvarado L."/>
            <person name="Arachchi H.M."/>
            <person name="Berlin A.M."/>
            <person name="Chapman S.B."/>
            <person name="Dewar J."/>
            <person name="Goldberg J."/>
            <person name="Griggs A."/>
            <person name="Gujja S."/>
            <person name="Hansen M."/>
            <person name="Howarth C."/>
            <person name="Imamovic A."/>
            <person name="Larimer J."/>
            <person name="McCowan C."/>
            <person name="Murphy C."/>
            <person name="Neiman D."/>
            <person name="Pearson M."/>
            <person name="Priest M."/>
            <person name="Roberts A."/>
            <person name="Saif S."/>
            <person name="Shea T."/>
            <person name="Sisk P."/>
            <person name="Sykes S."/>
            <person name="Wortman J."/>
            <person name="Nusbaum C."/>
            <person name="Birren B."/>
        </authorList>
    </citation>
    <scope>NUCLEOTIDE SEQUENCE [LARGE SCALE GENOMIC DNA]</scope>
    <source>
        <strain evidence="5">NIPH 236</strain>
    </source>
</reference>
<comment type="caution">
    <text evidence="4">The sequence shown here is derived from an EMBL/GenBank/DDBJ whole genome shotgun (WGS) entry which is preliminary data.</text>
</comment>
<evidence type="ECO:0008006" key="6">
    <source>
        <dbReference type="Google" id="ProtNLM"/>
    </source>
</evidence>
<name>A0ABN0JT16_9GAMM</name>
<evidence type="ECO:0000313" key="4">
    <source>
        <dbReference type="EMBL" id="ENU28589.1"/>
    </source>
</evidence>
<dbReference type="EMBL" id="APOJ01000006">
    <property type="protein sequence ID" value="ENU28589.1"/>
    <property type="molecule type" value="Genomic_DNA"/>
</dbReference>
<dbReference type="GeneID" id="92836917"/>
<feature type="compositionally biased region" description="Basic and acidic residues" evidence="3">
    <location>
        <begin position="303"/>
        <end position="323"/>
    </location>
</feature>
<protein>
    <recommendedName>
        <fullName evidence="6">Replication protein</fullName>
    </recommendedName>
</protein>
<keyword evidence="5" id="KW-1185">Reference proteome</keyword>
<feature type="region of interest" description="Disordered" evidence="3">
    <location>
        <begin position="297"/>
        <end position="323"/>
    </location>
</feature>
<dbReference type="RefSeq" id="WP_004665749.1">
    <property type="nucleotide sequence ID" value="NZ_KB849195.1"/>
</dbReference>
<proteinExistence type="inferred from homology"/>
<reference evidence="4 5" key="2">
    <citation type="journal article" date="2016" name="Int. J. Syst. Evol. Microbiol.">
        <title>Taxonomy of haemolytic and/or proteolytic strains of the genus Acinetobacter with the proposal of Acinetobacter courvalinii sp. nov. (genomic species 14 sensu Bouvet &amp; Jeanjean), Acinetobacter dispersus sp. nov. (genomic species 17), Acinetobacter modestus sp. nov., Acinetobacter proteolyticus sp. nov. and Acinetobacter vivianii sp. nov.</title>
        <authorList>
            <person name="Nemec A."/>
            <person name="Radolfova-Krizova L."/>
            <person name="Maixnerova M."/>
            <person name="Vrestiakova E."/>
            <person name="Jezek P."/>
            <person name="Sedo O."/>
        </authorList>
    </citation>
    <scope>NUCLEOTIDE SEQUENCE [LARGE SCALE GENOMIC DNA]</scope>
    <source>
        <strain evidence="4 5">NIPH 236</strain>
    </source>
</reference>
<dbReference type="Proteomes" id="UP000013190">
    <property type="component" value="Unassembled WGS sequence"/>
</dbReference>
<keyword evidence="2" id="KW-0235">DNA replication</keyword>
<feature type="non-terminal residue" evidence="4">
    <location>
        <position position="1"/>
    </location>
</feature>
<evidence type="ECO:0000256" key="1">
    <source>
        <dbReference type="ARBA" id="ARBA00008909"/>
    </source>
</evidence>
<dbReference type="Pfam" id="PF01446">
    <property type="entry name" value="Rep_1"/>
    <property type="match status" value="1"/>
</dbReference>
<sequence>GTDGVAALPTRLDRYGRAHQRALHMSNYARDRGESKLAEKLHKCGHWLVFRHYYTVDKLRLHAADFCKKHLLCPLCAIRRGAKYLKAYMDKLAVVLGENPGLKAYMVTVTVVDGEDLGERFKHLRNAMQAMTAARRRHLSAPARNRHVEFAKALGGVHSIEAKRGKNSGLWHPHAHMIWLCHEEPDQAKLSQEWKDWTGDSFIVDVRPFHDQEDVVSGFMEVFKYALKFSELPLADNWDAFEQLGGKRLVDAFGLLRGVEVPDELTDEPLDDLPYIELFYQWMNRAGYSLMKTTNASTVKGETGSRTRSAAEGEHRTGEDFRA</sequence>
<dbReference type="InterPro" id="IPR000989">
    <property type="entry name" value="Rep"/>
</dbReference>
<organism evidence="4 5">
    <name type="scientific">Acinetobacter modestus</name>
    <dbReference type="NCBI Taxonomy" id="1776740"/>
    <lineage>
        <taxon>Bacteria</taxon>
        <taxon>Pseudomonadati</taxon>
        <taxon>Pseudomonadota</taxon>
        <taxon>Gammaproteobacteria</taxon>
        <taxon>Moraxellales</taxon>
        <taxon>Moraxellaceae</taxon>
        <taxon>Acinetobacter</taxon>
    </lineage>
</organism>
<evidence type="ECO:0000256" key="3">
    <source>
        <dbReference type="SAM" id="MobiDB-lite"/>
    </source>
</evidence>
<accession>A0ABN0JT16</accession>
<gene>
    <name evidence="4" type="ORF">F992_00152</name>
</gene>
<comment type="similarity">
    <text evidence="1">Belongs to the Gram-positive plasmids replication protein type 1 family.</text>
</comment>